<dbReference type="OrthoDB" id="5146053at2"/>
<dbReference type="AlphaFoldDB" id="Q0FN14"/>
<dbReference type="HOGENOM" id="CLU_112762_0_2_5"/>
<dbReference type="Gene3D" id="2.30.110.20">
    <property type="entry name" value="Hcp1-like"/>
    <property type="match status" value="1"/>
</dbReference>
<name>Q0FN14_SALBH</name>
<dbReference type="InterPro" id="IPR053165">
    <property type="entry name" value="HSI-I_assembly_Hcp1"/>
</dbReference>
<dbReference type="SUPFAM" id="SSF141452">
    <property type="entry name" value="Hcp1-like"/>
    <property type="match status" value="1"/>
</dbReference>
<dbReference type="GeneID" id="92503564"/>
<dbReference type="eggNOG" id="COG3157">
    <property type="taxonomic scope" value="Bacteria"/>
</dbReference>
<dbReference type="STRING" id="314265.R2601_22082"/>
<gene>
    <name evidence="1" type="ORF">R2601_22082</name>
</gene>
<dbReference type="PANTHER" id="PTHR36152:SF1">
    <property type="entry name" value="UBIQUITIN-LIKE DOMAIN-CONTAINING PROTEIN"/>
    <property type="match status" value="1"/>
</dbReference>
<dbReference type="EMBL" id="AATQ01000024">
    <property type="protein sequence ID" value="EAU45628.1"/>
    <property type="molecule type" value="Genomic_DNA"/>
</dbReference>
<proteinExistence type="predicted"/>
<comment type="caution">
    <text evidence="1">The sequence shown here is derived from an EMBL/GenBank/DDBJ whole genome shotgun (WGS) entry which is preliminary data.</text>
</comment>
<evidence type="ECO:0000313" key="1">
    <source>
        <dbReference type="EMBL" id="EAU45628.1"/>
    </source>
</evidence>
<keyword evidence="2" id="KW-1185">Reference proteome</keyword>
<dbReference type="PANTHER" id="PTHR36152">
    <property type="entry name" value="CYTOPLASMIC PROTEIN-RELATED"/>
    <property type="match status" value="1"/>
</dbReference>
<dbReference type="RefSeq" id="WP_007799489.1">
    <property type="nucleotide sequence ID" value="NZ_DS022276.1"/>
</dbReference>
<reference evidence="1 2" key="1">
    <citation type="journal article" date="2010" name="J. Bacteriol.">
        <title>Genome sequences of Pelagibaca bermudensis HTCC2601T and Maritimibacter alkaliphilus HTCC2654T, the type strains of two marine Roseobacter genera.</title>
        <authorList>
            <person name="Thrash J.C."/>
            <person name="Cho J.C."/>
            <person name="Ferriera S."/>
            <person name="Johnson J."/>
            <person name="Vergin K.L."/>
            <person name="Giovannoni S.J."/>
        </authorList>
    </citation>
    <scope>NUCLEOTIDE SEQUENCE [LARGE SCALE GENOMIC DNA]</scope>
    <source>
        <strain evidence="2">DSM 26914 / JCM 13377 / KCTC 12554 / HTCC2601</strain>
    </source>
</reference>
<sequence length="169" mass="18877">MAFTGYLKIPDIDGESQRAEHEEEIDITDIMWSVEQAATAQTGRGRARSRAEVSSLYCKKVYDASSPYIALAAMQAKSFKDVIVTVRRDSGDAHLDYLTITMTNTIISRYEVNGVGRITDSEGKEREGQELQESIGFAFENIKIKYIVQEEDHSAGDEHEVEFDIAMGA</sequence>
<evidence type="ECO:0000313" key="2">
    <source>
        <dbReference type="Proteomes" id="UP000006230"/>
    </source>
</evidence>
<dbReference type="InterPro" id="IPR008514">
    <property type="entry name" value="T6SS_Hcp"/>
</dbReference>
<protein>
    <submittedName>
        <fullName evidence="1">Uncharacterized protein</fullName>
    </submittedName>
</protein>
<dbReference type="Pfam" id="PF05638">
    <property type="entry name" value="T6SS_HCP"/>
    <property type="match status" value="1"/>
</dbReference>
<accession>Q0FN14</accession>
<organism evidence="1 2">
    <name type="scientific">Salipiger bermudensis (strain DSM 26914 / JCM 13377 / KCTC 12554 / HTCC2601)</name>
    <name type="common">Pelagibaca bermudensis</name>
    <dbReference type="NCBI Taxonomy" id="314265"/>
    <lineage>
        <taxon>Bacteria</taxon>
        <taxon>Pseudomonadati</taxon>
        <taxon>Pseudomonadota</taxon>
        <taxon>Alphaproteobacteria</taxon>
        <taxon>Rhodobacterales</taxon>
        <taxon>Roseobacteraceae</taxon>
        <taxon>Salipiger</taxon>
    </lineage>
</organism>
<dbReference type="InterPro" id="IPR036624">
    <property type="entry name" value="Hcp1-lik_sf"/>
</dbReference>
<dbReference type="Proteomes" id="UP000006230">
    <property type="component" value="Unassembled WGS sequence"/>
</dbReference>